<keyword evidence="1 5" id="KW-0479">Metal-binding</keyword>
<evidence type="ECO:0000256" key="4">
    <source>
        <dbReference type="PROSITE-ProRule" id="PRU00288"/>
    </source>
</evidence>
<dbReference type="InterPro" id="IPR011993">
    <property type="entry name" value="PH-like_dom_sf"/>
</dbReference>
<evidence type="ECO:0000256" key="1">
    <source>
        <dbReference type="ARBA" id="ARBA00022723"/>
    </source>
</evidence>
<dbReference type="InterPro" id="IPR037278">
    <property type="entry name" value="ARFGAP/RecO"/>
</dbReference>
<dbReference type="CDD" id="cd07608">
    <property type="entry name" value="BAR_ArfGAP_fungi"/>
    <property type="match status" value="1"/>
</dbReference>
<gene>
    <name evidence="9" type="ORF">POJ06DRAFT_254262</name>
</gene>
<dbReference type="SUPFAM" id="SSF103657">
    <property type="entry name" value="BAR/IMD domain-like"/>
    <property type="match status" value="1"/>
</dbReference>
<proteinExistence type="predicted"/>
<evidence type="ECO:0000256" key="5">
    <source>
        <dbReference type="RuleBase" id="RU369028"/>
    </source>
</evidence>
<comment type="caution">
    <text evidence="9">The sequence shown here is derived from an EMBL/GenBank/DDBJ whole genome shotgun (WGS) entry which is preliminary data.</text>
</comment>
<dbReference type="SMART" id="SM00233">
    <property type="entry name" value="PH"/>
    <property type="match status" value="1"/>
</dbReference>
<evidence type="ECO:0000313" key="9">
    <source>
        <dbReference type="EMBL" id="KAJ8099700.1"/>
    </source>
</evidence>
<keyword evidence="5" id="KW-0343">GTPase activation</keyword>
<dbReference type="FunFam" id="2.30.29.30:FF:000252">
    <property type="entry name" value="ARF GTPase activator (Csx2)"/>
    <property type="match status" value="1"/>
</dbReference>
<comment type="subcellular location">
    <subcellularLocation>
        <location evidence="5">Cytoplasm</location>
    </subcellularLocation>
</comment>
<evidence type="ECO:0000259" key="7">
    <source>
        <dbReference type="PROSITE" id="PS50003"/>
    </source>
</evidence>
<dbReference type="Pfam" id="PF00169">
    <property type="entry name" value="PH"/>
    <property type="match status" value="1"/>
</dbReference>
<feature type="domain" description="PH" evidence="7">
    <location>
        <begin position="615"/>
        <end position="721"/>
    </location>
</feature>
<dbReference type="SUPFAM" id="SSF57863">
    <property type="entry name" value="ArfGap/RecO-like zinc finger"/>
    <property type="match status" value="1"/>
</dbReference>
<dbReference type="AlphaFoldDB" id="A0AAD7VT28"/>
<dbReference type="RefSeq" id="XP_056043150.1">
    <property type="nucleotide sequence ID" value="XM_056187750.1"/>
</dbReference>
<dbReference type="Gene3D" id="1.20.1270.60">
    <property type="entry name" value="Arfaptin homology (AH) domain/BAR domain"/>
    <property type="match status" value="1"/>
</dbReference>
<name>A0AAD7VT28_9ASCO</name>
<dbReference type="Pfam" id="PF16746">
    <property type="entry name" value="BAR_3"/>
    <property type="match status" value="1"/>
</dbReference>
<dbReference type="PROSITE" id="PS50003">
    <property type="entry name" value="PH_DOMAIN"/>
    <property type="match status" value="1"/>
</dbReference>
<feature type="domain" description="Arf-GAP" evidence="8">
    <location>
        <begin position="816"/>
        <end position="970"/>
    </location>
</feature>
<dbReference type="InterPro" id="IPR001164">
    <property type="entry name" value="ArfGAP_dom"/>
</dbReference>
<dbReference type="Gene3D" id="1.10.220.150">
    <property type="entry name" value="Arf GTPase activating protein"/>
    <property type="match status" value="1"/>
</dbReference>
<feature type="region of interest" description="Disordered" evidence="6">
    <location>
        <begin position="544"/>
        <end position="579"/>
    </location>
</feature>
<feature type="compositionally biased region" description="Low complexity" evidence="6">
    <location>
        <begin position="737"/>
        <end position="753"/>
    </location>
</feature>
<dbReference type="GO" id="GO:0005768">
    <property type="term" value="C:endosome"/>
    <property type="evidence" value="ECO:0007669"/>
    <property type="project" value="TreeGrafter"/>
</dbReference>
<dbReference type="Proteomes" id="UP001217417">
    <property type="component" value="Unassembled WGS sequence"/>
</dbReference>
<sequence length="1119" mass="123032">MGAIASRPDEAGSLFMSDQARFTIKNVLVQDLDGRSIVRMSPTTDGRAVVPVREESWPMVEFVQDLEPQSITPILPKLLNEGGLVIKFSLLIDKAQIDGLSLNGLTFLSSTDNKALDVMLTKELQSDPNMQNRQNVVFIGDYTSKNGAAIELEWSWTWKPPSEINDRFNGWRNTCCFAEYNKRDHKLNILARFSFWVQETKKSLWTIPPSPRELNLAQFRLPPSSADDTFSPLELLPSVKLSNDLSPSDPAVLFFPDTKTVAPLSSGTASVPIASGSTLGPAPVACVRPPPDDLSQPEDGPLFRATVASLEKKTTSLKSMIKRLLKRAIQAYDAQARYCESYAALLDNLRDAAKGLPSFQPTVDHYFNVVGRDLLRFERQSCIDLQTFVIEPLRRLYDVDIKAADLKKREFDDESREYYSWLSRYLSTKHDAKGKKKTESDSKYQDKRKNFELKRFDYYSYIQDLHGGRKEQEVSYQLSAYADALLKDFLVASKAAQLAKPQVDSMFLCMKGNREEWSIRRTEREERRRALEMSSMPEPVMAAMNGAPITDTGPGHRRKQSEGSQLASRDQLPPLTTTISGNSAAIYGSAVSPSPQPKFKGIRDIEEKDADSGAGRRKEGLLWAMSRPGSHSDPRNRNKPGWHKFWVVLAGGQLCEYSNWKQSLELHNDPINLKMATVREARGTDRRFCFEVITPQYRRIYQATSEEDMFSWINVISNAITSTLEGTGSMRAVPVMSPDSSTSSFTPTGSGDSLFAKQTTTPTARRLSPMNGGAHKQTTAARIYGSDDNDDGETGMQPLSTASSSSQNSTLHETTETLIHKLRDADPNNIICADCGATAKVEWVSINLMVILCIECSGLHRSLGTHISKVRSLTLDTVSFTPDLVDALLAIGNTRANAVWEAMPSAVEVKASLLSELVSNQQALLAQQAASTTQSTPLGGTGASSRQARLAFITKKYVDRAFVSPVPQPNVALLSAVKAQDILEVLRALACNANPNASTVASPVASITPAYPIFLAALSYAPRDSQTFPIAEILVQHGARAPNDLPSEVRLSGIAADYLYRKSGRRSMEVVPSTPVASSSDFASASPVPAMSLAASDGGRSSGSALPMHDQLGRLQRKT</sequence>
<dbReference type="GO" id="GO:0008270">
    <property type="term" value="F:zinc ion binding"/>
    <property type="evidence" value="ECO:0007669"/>
    <property type="project" value="UniProtKB-KW"/>
</dbReference>
<accession>A0AAD7VT28</accession>
<dbReference type="PROSITE" id="PS50115">
    <property type="entry name" value="ARFGAP"/>
    <property type="match status" value="1"/>
</dbReference>
<dbReference type="GO" id="GO:0005802">
    <property type="term" value="C:trans-Golgi network"/>
    <property type="evidence" value="ECO:0007669"/>
    <property type="project" value="TreeGrafter"/>
</dbReference>
<dbReference type="CDD" id="cd08204">
    <property type="entry name" value="ArfGap"/>
    <property type="match status" value="1"/>
</dbReference>
<dbReference type="InterPro" id="IPR038508">
    <property type="entry name" value="ArfGAP_dom_sf"/>
</dbReference>
<feature type="compositionally biased region" description="Low complexity" evidence="6">
    <location>
        <begin position="800"/>
        <end position="809"/>
    </location>
</feature>
<dbReference type="EMBL" id="JARPMG010000006">
    <property type="protein sequence ID" value="KAJ8099700.1"/>
    <property type="molecule type" value="Genomic_DNA"/>
</dbReference>
<dbReference type="PANTHER" id="PTHR23180:SF160">
    <property type="entry name" value="ADP-RIBOSYLATION FACTOR GTPASE-ACTIVATING PROTEIN EFFECTOR PROTEIN 1"/>
    <property type="match status" value="1"/>
</dbReference>
<dbReference type="Pfam" id="PF01412">
    <property type="entry name" value="ArfGap"/>
    <property type="match status" value="1"/>
</dbReference>
<dbReference type="InterPro" id="IPR001849">
    <property type="entry name" value="PH_domain"/>
</dbReference>
<dbReference type="InterPro" id="IPR004148">
    <property type="entry name" value="BAR_dom"/>
</dbReference>
<dbReference type="PANTHER" id="PTHR23180">
    <property type="entry name" value="CENTAURIN/ARF"/>
    <property type="match status" value="1"/>
</dbReference>
<evidence type="ECO:0000256" key="2">
    <source>
        <dbReference type="ARBA" id="ARBA00022771"/>
    </source>
</evidence>
<feature type="region of interest" description="Disordered" evidence="6">
    <location>
        <begin position="736"/>
        <end position="814"/>
    </location>
</feature>
<keyword evidence="5" id="KW-0040">ANK repeat</keyword>
<dbReference type="Gene3D" id="2.30.29.30">
    <property type="entry name" value="Pleckstrin-homology domain (PH domain)/Phosphotyrosine-binding domain (PTB)"/>
    <property type="match status" value="1"/>
</dbReference>
<evidence type="ECO:0000256" key="3">
    <source>
        <dbReference type="ARBA" id="ARBA00022833"/>
    </source>
</evidence>
<organism evidence="9 10">
    <name type="scientific">Lipomyces tetrasporus</name>
    <dbReference type="NCBI Taxonomy" id="54092"/>
    <lineage>
        <taxon>Eukaryota</taxon>
        <taxon>Fungi</taxon>
        <taxon>Dikarya</taxon>
        <taxon>Ascomycota</taxon>
        <taxon>Saccharomycotina</taxon>
        <taxon>Lipomycetes</taxon>
        <taxon>Lipomycetales</taxon>
        <taxon>Lipomycetaceae</taxon>
        <taxon>Lipomyces</taxon>
    </lineage>
</organism>
<protein>
    <recommendedName>
        <fullName evidence="5">ADP-ribosylation factor GTPase-activating protein</fullName>
    </recommendedName>
</protein>
<feature type="compositionally biased region" description="Polar residues" evidence="6">
    <location>
        <begin position="562"/>
        <end position="579"/>
    </location>
</feature>
<dbReference type="GO" id="GO:0005096">
    <property type="term" value="F:GTPase activator activity"/>
    <property type="evidence" value="ECO:0007669"/>
    <property type="project" value="UniProtKB-KW"/>
</dbReference>
<dbReference type="InterPro" id="IPR027267">
    <property type="entry name" value="AH/BAR_dom_sf"/>
</dbReference>
<feature type="region of interest" description="Disordered" evidence="6">
    <location>
        <begin position="1092"/>
        <end position="1119"/>
    </location>
</feature>
<keyword evidence="3 5" id="KW-0862">Zinc</keyword>
<dbReference type="InterPro" id="IPR045258">
    <property type="entry name" value="ACAP1/2/3-like"/>
</dbReference>
<feature type="compositionally biased region" description="Low complexity" evidence="6">
    <location>
        <begin position="1092"/>
        <end position="1105"/>
    </location>
</feature>
<reference evidence="9" key="1">
    <citation type="submission" date="2023-03" db="EMBL/GenBank/DDBJ databases">
        <title>Near-Complete genome sequence of Lipomyces tetrasporous NRRL Y-64009, an oleaginous yeast capable of growing on lignocellulosic hydrolysates.</title>
        <authorList>
            <consortium name="Lawrence Berkeley National Laboratory"/>
            <person name="Jagtap S.S."/>
            <person name="Liu J.-J."/>
            <person name="Walukiewicz H.E."/>
            <person name="Pangilinan J."/>
            <person name="Lipzen A."/>
            <person name="Ahrendt S."/>
            <person name="Koriabine M."/>
            <person name="Cobaugh K."/>
            <person name="Salamov A."/>
            <person name="Yoshinaga Y."/>
            <person name="Ng V."/>
            <person name="Daum C."/>
            <person name="Grigoriev I.V."/>
            <person name="Slininger P.J."/>
            <person name="Dien B.S."/>
            <person name="Jin Y.-S."/>
            <person name="Rao C.V."/>
        </authorList>
    </citation>
    <scope>NUCLEOTIDE SEQUENCE</scope>
    <source>
        <strain evidence="9">NRRL Y-64009</strain>
    </source>
</reference>
<keyword evidence="10" id="KW-1185">Reference proteome</keyword>
<evidence type="ECO:0000259" key="8">
    <source>
        <dbReference type="PROSITE" id="PS50115"/>
    </source>
</evidence>
<dbReference type="SMART" id="SM00105">
    <property type="entry name" value="ArfGap"/>
    <property type="match status" value="1"/>
</dbReference>
<comment type="function">
    <text evidence="5">GTPase-activating protein for the ADP ribosylation factor family.</text>
</comment>
<dbReference type="SUPFAM" id="SSF50729">
    <property type="entry name" value="PH domain-like"/>
    <property type="match status" value="1"/>
</dbReference>
<evidence type="ECO:0000313" key="10">
    <source>
        <dbReference type="Proteomes" id="UP001217417"/>
    </source>
</evidence>
<dbReference type="GeneID" id="80882916"/>
<keyword evidence="5" id="KW-0963">Cytoplasm</keyword>
<keyword evidence="2 4" id="KW-0863">Zinc-finger</keyword>
<dbReference type="GO" id="GO:0006891">
    <property type="term" value="P:intra-Golgi vesicle-mediated transport"/>
    <property type="evidence" value="ECO:0007669"/>
    <property type="project" value="TreeGrafter"/>
</dbReference>
<evidence type="ECO:0000256" key="6">
    <source>
        <dbReference type="SAM" id="MobiDB-lite"/>
    </source>
</evidence>
<keyword evidence="5" id="KW-0677">Repeat</keyword>